<evidence type="ECO:0008006" key="3">
    <source>
        <dbReference type="Google" id="ProtNLM"/>
    </source>
</evidence>
<accession>A0A415BQJ7</accession>
<dbReference type="AlphaFoldDB" id="A0A415BQJ7"/>
<gene>
    <name evidence="1" type="ORF">DW150_12520</name>
</gene>
<dbReference type="EMBL" id="QRLF01000020">
    <property type="protein sequence ID" value="RHI89937.1"/>
    <property type="molecule type" value="Genomic_DNA"/>
</dbReference>
<protein>
    <recommendedName>
        <fullName evidence="3">Chromosomal replication initiator DnaA C-terminal domain-containing protein</fullName>
    </recommendedName>
</protein>
<comment type="caution">
    <text evidence="1">The sequence shown here is derived from an EMBL/GenBank/DDBJ whole genome shotgun (WGS) entry which is preliminary data.</text>
</comment>
<organism evidence="1 2">
    <name type="scientific">Phocaeicola vulgatus</name>
    <name type="common">Bacteroides vulgatus</name>
    <dbReference type="NCBI Taxonomy" id="821"/>
    <lineage>
        <taxon>Bacteria</taxon>
        <taxon>Pseudomonadati</taxon>
        <taxon>Bacteroidota</taxon>
        <taxon>Bacteroidia</taxon>
        <taxon>Bacteroidales</taxon>
        <taxon>Bacteroidaceae</taxon>
        <taxon>Phocaeicola</taxon>
    </lineage>
</organism>
<proteinExistence type="predicted"/>
<dbReference type="Proteomes" id="UP000285777">
    <property type="component" value="Unassembled WGS sequence"/>
</dbReference>
<evidence type="ECO:0000313" key="1">
    <source>
        <dbReference type="EMBL" id="RHI89937.1"/>
    </source>
</evidence>
<reference evidence="1 2" key="1">
    <citation type="submission" date="2018-08" db="EMBL/GenBank/DDBJ databases">
        <title>A genome reference for cultivated species of the human gut microbiota.</title>
        <authorList>
            <person name="Zou Y."/>
            <person name="Xue W."/>
            <person name="Luo G."/>
        </authorList>
    </citation>
    <scope>NUCLEOTIDE SEQUENCE [LARGE SCALE GENOMIC DNA]</scope>
    <source>
        <strain evidence="1 2">AM13-21</strain>
    </source>
</reference>
<sequence length="133" mass="15408">MFCGPRLLNNFPTYFVYPNSDYMKSDEIYKDVLQVVASVTGISETGIIHSNKEECANARYLLVRYLAKIFSDTEIASLTNRTKQAVGSMRRNAKKQGVWIVENNWKEIVNKLENKYFITNKQTDILKMKIKSK</sequence>
<name>A0A415BQJ7_PHOVU</name>
<evidence type="ECO:0000313" key="2">
    <source>
        <dbReference type="Proteomes" id="UP000285777"/>
    </source>
</evidence>